<reference evidence="1 2" key="1">
    <citation type="journal article" date="2018" name="Sci. Rep.">
        <title>Comparative analysis of the Pocillopora damicornis genome highlights role of immune system in coral evolution.</title>
        <authorList>
            <person name="Cunning R."/>
            <person name="Bay R.A."/>
            <person name="Gillette P."/>
            <person name="Baker A.C."/>
            <person name="Traylor-Knowles N."/>
        </authorList>
    </citation>
    <scope>NUCLEOTIDE SEQUENCE [LARGE SCALE GENOMIC DNA]</scope>
    <source>
        <strain evidence="1">RSMAS</strain>
        <tissue evidence="1">Whole animal</tissue>
    </source>
</reference>
<comment type="caution">
    <text evidence="1">The sequence shown here is derived from an EMBL/GenBank/DDBJ whole genome shotgun (WGS) entry which is preliminary data.</text>
</comment>
<dbReference type="Proteomes" id="UP000275408">
    <property type="component" value="Unassembled WGS sequence"/>
</dbReference>
<proteinExistence type="predicted"/>
<dbReference type="AlphaFoldDB" id="A0A3M6T653"/>
<keyword evidence="2" id="KW-1185">Reference proteome</keyword>
<evidence type="ECO:0000313" key="2">
    <source>
        <dbReference type="Proteomes" id="UP000275408"/>
    </source>
</evidence>
<gene>
    <name evidence="1" type="ORF">pdam_00009004</name>
</gene>
<dbReference type="EMBL" id="RCHS01004216">
    <property type="protein sequence ID" value="RMX36788.1"/>
    <property type="molecule type" value="Genomic_DNA"/>
</dbReference>
<organism evidence="1 2">
    <name type="scientific">Pocillopora damicornis</name>
    <name type="common">Cauliflower coral</name>
    <name type="synonym">Millepora damicornis</name>
    <dbReference type="NCBI Taxonomy" id="46731"/>
    <lineage>
        <taxon>Eukaryota</taxon>
        <taxon>Metazoa</taxon>
        <taxon>Cnidaria</taxon>
        <taxon>Anthozoa</taxon>
        <taxon>Hexacorallia</taxon>
        <taxon>Scleractinia</taxon>
        <taxon>Astrocoeniina</taxon>
        <taxon>Pocilloporidae</taxon>
        <taxon>Pocillopora</taxon>
    </lineage>
</organism>
<name>A0A3M6T653_POCDA</name>
<protein>
    <recommendedName>
        <fullName evidence="3">SAP domain-containing protein</fullName>
    </recommendedName>
</protein>
<evidence type="ECO:0000313" key="1">
    <source>
        <dbReference type="EMBL" id="RMX36788.1"/>
    </source>
</evidence>
<sequence length="148" mass="17053">MPRQAEEKLEYQDFLNWTLTPLKDFLALRRLKQTGKKAELVASAFGAYELKAPKKLKEYQQRLKKHRINTNPNSIQKEDWKENVHEWPNIDDGMLFSYILRVKAVDVDYIDSDSDSDSDFDDVPTTCTSCDIEMDSTDSVTATVDNAV</sequence>
<accession>A0A3M6T653</accession>
<evidence type="ECO:0008006" key="3">
    <source>
        <dbReference type="Google" id="ProtNLM"/>
    </source>
</evidence>